<dbReference type="AlphaFoldDB" id="A0A225DU74"/>
<gene>
    <name evidence="2" type="ORF">FRUB_05018</name>
</gene>
<dbReference type="Pfam" id="PF09700">
    <property type="entry name" value="Cas_Cmr3"/>
    <property type="match status" value="1"/>
</dbReference>
<comment type="caution">
    <text evidence="2">The sequence shown here is derived from an EMBL/GenBank/DDBJ whole genome shotgun (WGS) entry which is preliminary data.</text>
</comment>
<accession>A0A225DU74</accession>
<keyword evidence="3" id="KW-1185">Reference proteome</keyword>
<dbReference type="Gene3D" id="3.30.70.2940">
    <property type="match status" value="1"/>
</dbReference>
<evidence type="ECO:0000256" key="1">
    <source>
        <dbReference type="SAM" id="MobiDB-lite"/>
    </source>
</evidence>
<organism evidence="2 3">
    <name type="scientific">Fimbriiglobus ruber</name>
    <dbReference type="NCBI Taxonomy" id="1908690"/>
    <lineage>
        <taxon>Bacteria</taxon>
        <taxon>Pseudomonadati</taxon>
        <taxon>Planctomycetota</taxon>
        <taxon>Planctomycetia</taxon>
        <taxon>Gemmatales</taxon>
        <taxon>Gemmataceae</taxon>
        <taxon>Fimbriiglobus</taxon>
    </lineage>
</organism>
<protein>
    <submittedName>
        <fullName evidence="2">CRISPR-associated RAMP Cmr3</fullName>
    </submittedName>
</protein>
<dbReference type="RefSeq" id="WP_088256072.1">
    <property type="nucleotide sequence ID" value="NZ_NIDE01000007.1"/>
</dbReference>
<sequence length="367" mass="39349">MAGTSWIGLRLDALDTLFFRDGRPFDAASRATGGLPAPQTLAGAVRTALLARTGFDFARFAAERKNGDVMAALRKCRANEAVISASFRGPWLALADDREVTPLLPMPEVLKRAKSAGWSRAKPRKPQDVPGWHDPNDLHPVWRDQETDAKAAPELLTLAGLTSFLTGDDPADAECVKLGDVHGYDHRVGIEVSADSFTTKEGMLYGIQLLALKRRYPDHPTGRKVCLYAEIQVDGDLEHHLANMAVPFGGEGKYVGATKVPACVWPAADASAKHSLWYLATPTFFSPTGRPLPRVAGLTAAASGAGIPVSGWDVAYNGPRPTRFAVPAGAVYFVEGPGESTAFLDGEQSGALRQEGWGFALQGKWEG</sequence>
<dbReference type="EMBL" id="NIDE01000007">
    <property type="protein sequence ID" value="OWK41126.1"/>
    <property type="molecule type" value="Genomic_DNA"/>
</dbReference>
<dbReference type="Gene3D" id="2.60.40.4350">
    <property type="match status" value="1"/>
</dbReference>
<reference evidence="3" key="1">
    <citation type="submission" date="2017-06" db="EMBL/GenBank/DDBJ databases">
        <title>Genome analysis of Fimbriiglobus ruber SP5, the first member of the order Planctomycetales with confirmed chitinolytic capability.</title>
        <authorList>
            <person name="Ravin N.V."/>
            <person name="Rakitin A.L."/>
            <person name="Ivanova A.A."/>
            <person name="Beletsky A.V."/>
            <person name="Kulichevskaya I.S."/>
            <person name="Mardanov A.V."/>
            <person name="Dedysh S.N."/>
        </authorList>
    </citation>
    <scope>NUCLEOTIDE SEQUENCE [LARGE SCALE GENOMIC DNA]</scope>
    <source>
        <strain evidence="3">SP5</strain>
    </source>
</reference>
<name>A0A225DU74_9BACT</name>
<dbReference type="InterPro" id="IPR019117">
    <property type="entry name" value="CRISPR-assoc_protein_Cmr3"/>
</dbReference>
<dbReference type="Proteomes" id="UP000214646">
    <property type="component" value="Unassembled WGS sequence"/>
</dbReference>
<proteinExistence type="predicted"/>
<dbReference type="OrthoDB" id="274232at2"/>
<feature type="region of interest" description="Disordered" evidence="1">
    <location>
        <begin position="115"/>
        <end position="134"/>
    </location>
</feature>
<evidence type="ECO:0000313" key="3">
    <source>
        <dbReference type="Proteomes" id="UP000214646"/>
    </source>
</evidence>
<evidence type="ECO:0000313" key="2">
    <source>
        <dbReference type="EMBL" id="OWK41126.1"/>
    </source>
</evidence>